<feature type="transmembrane region" description="Helical" evidence="1">
    <location>
        <begin position="73"/>
        <end position="95"/>
    </location>
</feature>
<feature type="transmembrane region" description="Helical" evidence="1">
    <location>
        <begin position="134"/>
        <end position="151"/>
    </location>
</feature>
<name>A0A7V5U314_9BACT</name>
<dbReference type="Proteomes" id="UP000886101">
    <property type="component" value="Unassembled WGS sequence"/>
</dbReference>
<protein>
    <submittedName>
        <fullName evidence="3">VanZ family protein</fullName>
    </submittedName>
</protein>
<feature type="transmembrane region" description="Helical" evidence="1">
    <location>
        <begin position="102"/>
        <end position="122"/>
    </location>
</feature>
<keyword evidence="1" id="KW-1133">Transmembrane helix</keyword>
<gene>
    <name evidence="3" type="ORF">ENJ96_07645</name>
</gene>
<feature type="transmembrane region" description="Helical" evidence="1">
    <location>
        <begin position="36"/>
        <end position="53"/>
    </location>
</feature>
<feature type="transmembrane region" description="Helical" evidence="1">
    <location>
        <begin position="195"/>
        <end position="214"/>
    </location>
</feature>
<proteinExistence type="predicted"/>
<organism evidence="3">
    <name type="scientific">Thermodesulfatator atlanticus</name>
    <dbReference type="NCBI Taxonomy" id="501497"/>
    <lineage>
        <taxon>Bacteria</taxon>
        <taxon>Pseudomonadati</taxon>
        <taxon>Thermodesulfobacteriota</taxon>
        <taxon>Thermodesulfobacteria</taxon>
        <taxon>Thermodesulfobacteriales</taxon>
        <taxon>Thermodesulfatatoraceae</taxon>
        <taxon>Thermodesulfatator</taxon>
    </lineage>
</organism>
<dbReference type="AlphaFoldDB" id="A0A7V5U314"/>
<accession>A0A7V5U314</accession>
<comment type="caution">
    <text evidence="3">The sequence shown here is derived from an EMBL/GenBank/DDBJ whole genome shotgun (WGS) entry which is preliminary data.</text>
</comment>
<keyword evidence="1" id="KW-0472">Membrane</keyword>
<feature type="transmembrane region" description="Helical" evidence="1">
    <location>
        <begin position="359"/>
        <end position="377"/>
    </location>
</feature>
<evidence type="ECO:0000256" key="1">
    <source>
        <dbReference type="SAM" id="Phobius"/>
    </source>
</evidence>
<feature type="transmembrane region" description="Helical" evidence="1">
    <location>
        <begin position="158"/>
        <end position="175"/>
    </location>
</feature>
<evidence type="ECO:0000259" key="2">
    <source>
        <dbReference type="Pfam" id="PF04892"/>
    </source>
</evidence>
<keyword evidence="1" id="KW-0812">Transmembrane</keyword>
<sequence>MFPDFSGKIFKQEHDRLKFNKSIPENQPLPPRQAKILLAVSSFLILYLTLYPFDFQKEGVRSFDWTVPFWHRHHSLTDLLSNFFLFFPWGVFWRLSWPEKKLVPLGALTALLLSFGIEHLQTHLVYRSPGLPDVLMNCVGALAGLITAPLLRYFSFSWPPPASILAFFLAFYLLLEPFSFTADWGEIKENLKGLTFSFSLKNVLFPALFLAYAFRNTTLGLALASAATLEFLRILVPPLLLNPYKSALRLIGVAVFYLVLSSSSKRAFKRTLFIFGLAYLVDGLWPFSLERPEGLFRLNFIPFKLHLLNFNLETFFNTFESLFLFLFWGLLRGPLWGAVLLAGFCELIQLFVPARYPDLTAPLLAFLGAFLGRKLALRRKYDL</sequence>
<dbReference type="InterPro" id="IPR006976">
    <property type="entry name" value="VanZ-like"/>
</dbReference>
<feature type="transmembrane region" description="Helical" evidence="1">
    <location>
        <begin position="247"/>
        <end position="264"/>
    </location>
</feature>
<evidence type="ECO:0000313" key="3">
    <source>
        <dbReference type="EMBL" id="HHI97712.1"/>
    </source>
</evidence>
<dbReference type="EMBL" id="DROK01000226">
    <property type="protein sequence ID" value="HHI97712.1"/>
    <property type="molecule type" value="Genomic_DNA"/>
</dbReference>
<dbReference type="Pfam" id="PF04892">
    <property type="entry name" value="VanZ"/>
    <property type="match status" value="1"/>
</dbReference>
<reference evidence="3" key="1">
    <citation type="journal article" date="2020" name="mSystems">
        <title>Genome- and Community-Level Interaction Insights into Carbon Utilization and Element Cycling Functions of Hydrothermarchaeota in Hydrothermal Sediment.</title>
        <authorList>
            <person name="Zhou Z."/>
            <person name="Liu Y."/>
            <person name="Xu W."/>
            <person name="Pan J."/>
            <person name="Luo Z.H."/>
            <person name="Li M."/>
        </authorList>
    </citation>
    <scope>NUCLEOTIDE SEQUENCE [LARGE SCALE GENOMIC DNA]</scope>
    <source>
        <strain evidence="3">HyVt-533</strain>
    </source>
</reference>
<feature type="transmembrane region" description="Helical" evidence="1">
    <location>
        <begin position="221"/>
        <end position="241"/>
    </location>
</feature>
<feature type="domain" description="VanZ-like" evidence="2">
    <location>
        <begin position="48"/>
        <end position="151"/>
    </location>
</feature>